<dbReference type="Proteomes" id="UP000092555">
    <property type="component" value="Unassembled WGS sequence"/>
</dbReference>
<evidence type="ECO:0000313" key="2">
    <source>
        <dbReference type="EMBL" id="OBA21459.1"/>
    </source>
</evidence>
<reference evidence="2 3" key="1">
    <citation type="submission" date="2016-05" db="EMBL/GenBank/DDBJ databases">
        <title>Comparative genomics of biotechnologically important yeasts.</title>
        <authorList>
            <consortium name="DOE Joint Genome Institute"/>
            <person name="Riley R."/>
            <person name="Haridas S."/>
            <person name="Wolfe K.H."/>
            <person name="Lopes M.R."/>
            <person name="Hittinger C.T."/>
            <person name="Goker M."/>
            <person name="Salamov A."/>
            <person name="Wisecaver J."/>
            <person name="Long T.M."/>
            <person name="Aerts A.L."/>
            <person name="Barry K."/>
            <person name="Choi C."/>
            <person name="Clum A."/>
            <person name="Coughlan A.Y."/>
            <person name="Deshpande S."/>
            <person name="Douglass A.P."/>
            <person name="Hanson S.J."/>
            <person name="Klenk H.-P."/>
            <person name="LaButti K."/>
            <person name="Lapidus A."/>
            <person name="Lindquist E."/>
            <person name="Lipzen A."/>
            <person name="Meier-kolthoff J.P."/>
            <person name="Ohm R.A."/>
            <person name="Otillar R.P."/>
            <person name="Pangilinan J."/>
            <person name="Peng Y."/>
            <person name="Rokas A."/>
            <person name="Rosa C.A."/>
            <person name="Scheuner C."/>
            <person name="Sibirny A.A."/>
            <person name="Slot J.C."/>
            <person name="Stielow J.B."/>
            <person name="Sun H."/>
            <person name="Kurtzman C.P."/>
            <person name="Blackwell M."/>
            <person name="Grigoriev I.V."/>
            <person name="Jeffries T.W."/>
        </authorList>
    </citation>
    <scope>NUCLEOTIDE SEQUENCE [LARGE SCALE GENOMIC DNA]</scope>
    <source>
        <strain evidence="2 3">NRRL YB-4993</strain>
    </source>
</reference>
<organism evidence="2 3">
    <name type="scientific">Metschnikowia bicuspidata var. bicuspidata NRRL YB-4993</name>
    <dbReference type="NCBI Taxonomy" id="869754"/>
    <lineage>
        <taxon>Eukaryota</taxon>
        <taxon>Fungi</taxon>
        <taxon>Dikarya</taxon>
        <taxon>Ascomycota</taxon>
        <taxon>Saccharomycotina</taxon>
        <taxon>Pichiomycetes</taxon>
        <taxon>Metschnikowiaceae</taxon>
        <taxon>Metschnikowia</taxon>
    </lineage>
</organism>
<evidence type="ECO:0008006" key="4">
    <source>
        <dbReference type="Google" id="ProtNLM"/>
    </source>
</evidence>
<keyword evidence="3" id="KW-1185">Reference proteome</keyword>
<dbReference type="EMBL" id="LXTC01000003">
    <property type="protein sequence ID" value="OBA21459.1"/>
    <property type="molecule type" value="Genomic_DNA"/>
</dbReference>
<feature type="chain" id="PRO_5008291734" description="Secreted protein" evidence="1">
    <location>
        <begin position="19"/>
        <end position="75"/>
    </location>
</feature>
<evidence type="ECO:0000313" key="3">
    <source>
        <dbReference type="Proteomes" id="UP000092555"/>
    </source>
</evidence>
<keyword evidence="1" id="KW-0732">Signal</keyword>
<accession>A0A1A0HBE7</accession>
<feature type="signal peptide" evidence="1">
    <location>
        <begin position="1"/>
        <end position="18"/>
    </location>
</feature>
<dbReference type="AlphaFoldDB" id="A0A1A0HBE7"/>
<dbReference type="GeneID" id="30028932"/>
<dbReference type="RefSeq" id="XP_018711969.1">
    <property type="nucleotide sequence ID" value="XM_018855956.1"/>
</dbReference>
<name>A0A1A0HBE7_9ASCO</name>
<sequence>MVILLGLVRESILQGLLALLLPEDAVCKCWQKRATGKCSNRRGSVISIFRLRGFNLQDASTASEGPQNSPHMEWL</sequence>
<proteinExistence type="predicted"/>
<comment type="caution">
    <text evidence="2">The sequence shown here is derived from an EMBL/GenBank/DDBJ whole genome shotgun (WGS) entry which is preliminary data.</text>
</comment>
<gene>
    <name evidence="2" type="ORF">METBIDRAFT_31977</name>
</gene>
<protein>
    <recommendedName>
        <fullName evidence="4">Secreted protein</fullName>
    </recommendedName>
</protein>
<evidence type="ECO:0000256" key="1">
    <source>
        <dbReference type="SAM" id="SignalP"/>
    </source>
</evidence>